<dbReference type="Gene3D" id="2.60.40.420">
    <property type="entry name" value="Cupredoxins - blue copper proteins"/>
    <property type="match status" value="1"/>
</dbReference>
<sequence>MTAVRLRRALAGALLVLTLGACSSSPSASPSSPSGGGSAGTRITIKNFQFQPADLTVHAGQSITVVNEDSTPHTVTADDKSFDTKDISGGATVTFTAPTTTGPHPYICSIHQYMHATLTVS</sequence>
<feature type="chain" id="PRO_5044213397" evidence="2">
    <location>
        <begin position="29"/>
        <end position="121"/>
    </location>
</feature>
<accession>A0AB39TU37</accession>
<dbReference type="RefSeq" id="WP_369184930.1">
    <property type="nucleotide sequence ID" value="NZ_CP163445.1"/>
</dbReference>
<reference evidence="4" key="1">
    <citation type="submission" date="2024-07" db="EMBL/GenBank/DDBJ databases">
        <authorList>
            <person name="Yu S.T."/>
        </authorList>
    </citation>
    <scope>NUCLEOTIDE SEQUENCE</scope>
    <source>
        <strain evidence="4">Y1</strain>
    </source>
</reference>
<dbReference type="AlphaFoldDB" id="A0AB39TU37"/>
<gene>
    <name evidence="4" type="ORF">AB2U05_30965</name>
</gene>
<evidence type="ECO:0000256" key="1">
    <source>
        <dbReference type="SAM" id="MobiDB-lite"/>
    </source>
</evidence>
<proteinExistence type="predicted"/>
<feature type="domain" description="EfeO-type cupredoxin-like" evidence="3">
    <location>
        <begin position="34"/>
        <end position="120"/>
    </location>
</feature>
<protein>
    <submittedName>
        <fullName evidence="4">Cupredoxin domain-containing protein</fullName>
    </submittedName>
</protein>
<name>A0AB39TU37_9ACTN</name>
<dbReference type="InterPro" id="IPR008972">
    <property type="entry name" value="Cupredoxin"/>
</dbReference>
<dbReference type="Pfam" id="PF13473">
    <property type="entry name" value="Cupredoxin_1"/>
    <property type="match status" value="1"/>
</dbReference>
<evidence type="ECO:0000256" key="2">
    <source>
        <dbReference type="SAM" id="SignalP"/>
    </source>
</evidence>
<dbReference type="InterPro" id="IPR028096">
    <property type="entry name" value="EfeO_Cupredoxin"/>
</dbReference>
<evidence type="ECO:0000313" key="4">
    <source>
        <dbReference type="EMBL" id="XDQ82604.1"/>
    </source>
</evidence>
<organism evidence="4">
    <name type="scientific">Streptomyces sp. Y1</name>
    <dbReference type="NCBI Taxonomy" id="3238634"/>
    <lineage>
        <taxon>Bacteria</taxon>
        <taxon>Bacillati</taxon>
        <taxon>Actinomycetota</taxon>
        <taxon>Actinomycetes</taxon>
        <taxon>Kitasatosporales</taxon>
        <taxon>Streptomycetaceae</taxon>
        <taxon>Streptomyces</taxon>
    </lineage>
</organism>
<dbReference type="EMBL" id="CP163445">
    <property type="protein sequence ID" value="XDQ82604.1"/>
    <property type="molecule type" value="Genomic_DNA"/>
</dbReference>
<dbReference type="PANTHER" id="PTHR36507:SF1">
    <property type="entry name" value="BLL1555 PROTEIN"/>
    <property type="match status" value="1"/>
</dbReference>
<keyword evidence="2" id="KW-0732">Signal</keyword>
<dbReference type="InterPro" id="IPR052721">
    <property type="entry name" value="ET_Amicyanin"/>
</dbReference>
<dbReference type="SUPFAM" id="SSF49503">
    <property type="entry name" value="Cupredoxins"/>
    <property type="match status" value="1"/>
</dbReference>
<feature type="signal peptide" evidence="2">
    <location>
        <begin position="1"/>
        <end position="28"/>
    </location>
</feature>
<feature type="compositionally biased region" description="Low complexity" evidence="1">
    <location>
        <begin position="22"/>
        <end position="33"/>
    </location>
</feature>
<dbReference type="PANTHER" id="PTHR36507">
    <property type="entry name" value="BLL1555 PROTEIN"/>
    <property type="match status" value="1"/>
</dbReference>
<feature type="region of interest" description="Disordered" evidence="1">
    <location>
        <begin position="22"/>
        <end position="42"/>
    </location>
</feature>
<evidence type="ECO:0000259" key="3">
    <source>
        <dbReference type="Pfam" id="PF13473"/>
    </source>
</evidence>
<dbReference type="PROSITE" id="PS51257">
    <property type="entry name" value="PROKAR_LIPOPROTEIN"/>
    <property type="match status" value="1"/>
</dbReference>